<dbReference type="Proteomes" id="UP000648075">
    <property type="component" value="Unassembled WGS sequence"/>
</dbReference>
<reference evidence="2" key="1">
    <citation type="journal article" date="2014" name="Int. J. Syst. Evol. Microbiol.">
        <title>Complete genome sequence of Corynebacterium casei LMG S-19264T (=DSM 44701T), isolated from a smear-ripened cheese.</title>
        <authorList>
            <consortium name="US DOE Joint Genome Institute (JGI-PGF)"/>
            <person name="Walter F."/>
            <person name="Albersmeier A."/>
            <person name="Kalinowski J."/>
            <person name="Ruckert C."/>
        </authorList>
    </citation>
    <scope>NUCLEOTIDE SEQUENCE</scope>
    <source>
        <strain evidence="2">KCTC 32255</strain>
    </source>
</reference>
<gene>
    <name evidence="2" type="ORF">GCM10011614_25000</name>
</gene>
<dbReference type="RefSeq" id="WP_189621541.1">
    <property type="nucleotide sequence ID" value="NZ_BMZA01000009.1"/>
</dbReference>
<evidence type="ECO:0000313" key="3">
    <source>
        <dbReference type="Proteomes" id="UP000648075"/>
    </source>
</evidence>
<proteinExistence type="predicted"/>
<feature type="transmembrane region" description="Helical" evidence="1">
    <location>
        <begin position="38"/>
        <end position="59"/>
    </location>
</feature>
<keyword evidence="1" id="KW-1133">Transmembrane helix</keyword>
<reference evidence="2" key="2">
    <citation type="submission" date="2020-09" db="EMBL/GenBank/DDBJ databases">
        <authorList>
            <person name="Sun Q."/>
            <person name="Kim S."/>
        </authorList>
    </citation>
    <scope>NUCLEOTIDE SEQUENCE</scope>
    <source>
        <strain evidence="2">KCTC 32255</strain>
    </source>
</reference>
<feature type="transmembrane region" description="Helical" evidence="1">
    <location>
        <begin position="89"/>
        <end position="108"/>
    </location>
</feature>
<accession>A0A918PHJ5</accession>
<evidence type="ECO:0000256" key="1">
    <source>
        <dbReference type="SAM" id="Phobius"/>
    </source>
</evidence>
<sequence>MLDQIWVSRASFQYGLCVALFVVALIKGAMPEKLLSGALVGAIVADLLYHAVIGSTSYANLELGHATQDIVLFAISWAIALRANRVYPLWIAGAQLISVTSHVYRAAFEHIHPVVYAVMMRLPFYVNVLALLLGLTAHIRRTARIGKYPSWRGYSDRFWAPPPRPRPSG</sequence>
<feature type="transmembrane region" description="Helical" evidence="1">
    <location>
        <begin position="6"/>
        <end position="26"/>
    </location>
</feature>
<feature type="transmembrane region" description="Helical" evidence="1">
    <location>
        <begin position="114"/>
        <end position="137"/>
    </location>
</feature>
<keyword evidence="1" id="KW-0472">Membrane</keyword>
<name>A0A918PHJ5_9SPHN</name>
<evidence type="ECO:0000313" key="2">
    <source>
        <dbReference type="EMBL" id="GGZ09062.1"/>
    </source>
</evidence>
<keyword evidence="3" id="KW-1185">Reference proteome</keyword>
<dbReference type="AlphaFoldDB" id="A0A918PHJ5"/>
<protein>
    <submittedName>
        <fullName evidence="2">Uncharacterized protein</fullName>
    </submittedName>
</protein>
<feature type="transmembrane region" description="Helical" evidence="1">
    <location>
        <begin position="65"/>
        <end position="82"/>
    </location>
</feature>
<comment type="caution">
    <text evidence="2">The sequence shown here is derived from an EMBL/GenBank/DDBJ whole genome shotgun (WGS) entry which is preliminary data.</text>
</comment>
<keyword evidence="1" id="KW-0812">Transmembrane</keyword>
<dbReference type="EMBL" id="BMZA01000009">
    <property type="protein sequence ID" value="GGZ09062.1"/>
    <property type="molecule type" value="Genomic_DNA"/>
</dbReference>
<organism evidence="2 3">
    <name type="scientific">Novosphingobium colocasiae</name>
    <dbReference type="NCBI Taxonomy" id="1256513"/>
    <lineage>
        <taxon>Bacteria</taxon>
        <taxon>Pseudomonadati</taxon>
        <taxon>Pseudomonadota</taxon>
        <taxon>Alphaproteobacteria</taxon>
        <taxon>Sphingomonadales</taxon>
        <taxon>Sphingomonadaceae</taxon>
        <taxon>Novosphingobium</taxon>
    </lineage>
</organism>